<dbReference type="EMBL" id="LPAD01000007">
    <property type="protein sequence ID" value="KVN92573.1"/>
    <property type="molecule type" value="Genomic_DNA"/>
</dbReference>
<dbReference type="RefSeq" id="WP_060037936.1">
    <property type="nucleotide sequence ID" value="NZ_LPAD01000007.1"/>
</dbReference>
<dbReference type="Pfam" id="PF10108">
    <property type="entry name" value="DNA_pol_B_exo2"/>
    <property type="match status" value="1"/>
</dbReference>
<name>A0ABD4EAJ6_9BURK</name>
<protein>
    <recommendedName>
        <fullName evidence="1">Predicted 3'-5' exonuclease PolB-like domain-containing protein</fullName>
    </recommendedName>
</protein>
<dbReference type="InterPro" id="IPR036397">
    <property type="entry name" value="RNaseH_sf"/>
</dbReference>
<feature type="domain" description="Predicted 3'-5' exonuclease PolB-like" evidence="1">
    <location>
        <begin position="112"/>
        <end position="250"/>
    </location>
</feature>
<reference evidence="2 3" key="1">
    <citation type="submission" date="2015-11" db="EMBL/GenBank/DDBJ databases">
        <title>Expanding the genomic diversity of Burkholderia species for the development of highly accurate diagnostics.</title>
        <authorList>
            <person name="Sahl J."/>
            <person name="Keim P."/>
            <person name="Wagner D."/>
        </authorList>
    </citation>
    <scope>NUCLEOTIDE SEQUENCE [LARGE SCALE GENOMIC DNA]</scope>
    <source>
        <strain evidence="2 3">MSMB1585WGS</strain>
    </source>
</reference>
<dbReference type="SUPFAM" id="SSF53098">
    <property type="entry name" value="Ribonuclease H-like"/>
    <property type="match status" value="1"/>
</dbReference>
<sequence>MDITLDIETIPSQNADVLDAIRKSVAENFKAPSTLTKEQAAIDLGMTDKDEIKFTGKDAMLARWVERFRGEKTEEVAQEQWRKTSFDGATGQIAVIGLAFGDEEPETFHSDDWADKEASVLRAAFERIADSFSPQSDRRPVFIGHYITGFDLRFLFQRAVVLGIKPPSIIPFHARPWDDHVFDTMTRWAGHNGSIRLDALCQALGIPSPKNGIDGSKVWDYVRDGRIAEVAAYCAGDIRATRAAYRRMTFANSAQPELLAA</sequence>
<proteinExistence type="predicted"/>
<gene>
    <name evidence="2" type="ORF">WJ68_33675</name>
</gene>
<dbReference type="Gene3D" id="3.30.420.10">
    <property type="entry name" value="Ribonuclease H-like superfamily/Ribonuclease H"/>
    <property type="match status" value="1"/>
</dbReference>
<dbReference type="AlphaFoldDB" id="A0ABD4EAJ6"/>
<dbReference type="InterPro" id="IPR019288">
    <property type="entry name" value="3'-5'_exonuclease_PolB-like"/>
</dbReference>
<evidence type="ECO:0000313" key="3">
    <source>
        <dbReference type="Proteomes" id="UP000057910"/>
    </source>
</evidence>
<accession>A0ABD4EAJ6</accession>
<organism evidence="2 3">
    <name type="scientific">Burkholderia ubonensis</name>
    <dbReference type="NCBI Taxonomy" id="101571"/>
    <lineage>
        <taxon>Bacteria</taxon>
        <taxon>Pseudomonadati</taxon>
        <taxon>Pseudomonadota</taxon>
        <taxon>Betaproteobacteria</taxon>
        <taxon>Burkholderiales</taxon>
        <taxon>Burkholderiaceae</taxon>
        <taxon>Burkholderia</taxon>
        <taxon>Burkholderia cepacia complex</taxon>
    </lineage>
</organism>
<evidence type="ECO:0000259" key="1">
    <source>
        <dbReference type="Pfam" id="PF10108"/>
    </source>
</evidence>
<comment type="caution">
    <text evidence="2">The sequence shown here is derived from an EMBL/GenBank/DDBJ whole genome shotgun (WGS) entry which is preliminary data.</text>
</comment>
<evidence type="ECO:0000313" key="2">
    <source>
        <dbReference type="EMBL" id="KVN92573.1"/>
    </source>
</evidence>
<dbReference type="Proteomes" id="UP000057910">
    <property type="component" value="Unassembled WGS sequence"/>
</dbReference>
<dbReference type="InterPro" id="IPR012337">
    <property type="entry name" value="RNaseH-like_sf"/>
</dbReference>